<dbReference type="EMBL" id="CP017476">
    <property type="protein sequence ID" value="AOW12895.1"/>
    <property type="molecule type" value="Genomic_DNA"/>
</dbReference>
<reference evidence="3 4" key="1">
    <citation type="submission" date="2016-02" db="EMBL/GenBank/DDBJ databases">
        <title>Draft genome sequence of Hydrogenophaga sp. LPB0072.</title>
        <authorList>
            <person name="Shin S.-K."/>
            <person name="Yi H."/>
        </authorList>
    </citation>
    <scope>NUCLEOTIDE SEQUENCE [LARGE SCALE GENOMIC DNA]</scope>
    <source>
        <strain evidence="3 4">LPB0072</strain>
    </source>
</reference>
<dbReference type="GO" id="GO:0016746">
    <property type="term" value="F:acyltransferase activity"/>
    <property type="evidence" value="ECO:0007669"/>
    <property type="project" value="InterPro"/>
</dbReference>
<dbReference type="Pfam" id="PF13723">
    <property type="entry name" value="Ketoacyl-synt_2"/>
    <property type="match status" value="1"/>
</dbReference>
<keyword evidence="4" id="KW-1185">Reference proteome</keyword>
<evidence type="ECO:0000313" key="5">
    <source>
        <dbReference type="Proteomes" id="UP000185680"/>
    </source>
</evidence>
<organism evidence="2 5">
    <name type="scientific">Hydrogenophaga crassostreae</name>
    <dbReference type="NCBI Taxonomy" id="1763535"/>
    <lineage>
        <taxon>Bacteria</taxon>
        <taxon>Pseudomonadati</taxon>
        <taxon>Pseudomonadota</taxon>
        <taxon>Betaproteobacteria</taxon>
        <taxon>Burkholderiales</taxon>
        <taxon>Comamonadaceae</taxon>
        <taxon>Hydrogenophaga</taxon>
    </lineage>
</organism>
<evidence type="ECO:0000313" key="3">
    <source>
        <dbReference type="EMBL" id="OAD40081.1"/>
    </source>
</evidence>
<dbReference type="Proteomes" id="UP000185680">
    <property type="component" value="Chromosome"/>
</dbReference>
<evidence type="ECO:0000313" key="4">
    <source>
        <dbReference type="Proteomes" id="UP000185657"/>
    </source>
</evidence>
<gene>
    <name evidence="2" type="ORF">LPB072_08620</name>
    <name evidence="3" type="ORF">LPB72_18115</name>
</gene>
<feature type="domain" description="Beta-ketoacyl synthase-like N-terminal" evidence="1">
    <location>
        <begin position="40"/>
        <end position="248"/>
    </location>
</feature>
<dbReference type="InterPro" id="IPR014030">
    <property type="entry name" value="Ketoacyl_synth_N"/>
</dbReference>
<name>A0A163C8D2_9BURK</name>
<dbReference type="AlphaFoldDB" id="A0A163C8D2"/>
<dbReference type="InterPro" id="IPR016039">
    <property type="entry name" value="Thiolase-like"/>
</dbReference>
<accession>A0A163C8D2</accession>
<dbReference type="EMBL" id="LVWD01000034">
    <property type="protein sequence ID" value="OAD40081.1"/>
    <property type="molecule type" value="Genomic_DNA"/>
</dbReference>
<protein>
    <submittedName>
        <fullName evidence="2">3-oxoacyl-ACP synthase</fullName>
    </submittedName>
</protein>
<dbReference type="OrthoDB" id="9798676at2"/>
<dbReference type="STRING" id="1763535.LPB072_08620"/>
<dbReference type="SUPFAM" id="SSF53901">
    <property type="entry name" value="Thiolase-like"/>
    <property type="match status" value="1"/>
</dbReference>
<dbReference type="RefSeq" id="WP_066094191.1">
    <property type="nucleotide sequence ID" value="NZ_CP017476.1"/>
</dbReference>
<evidence type="ECO:0000313" key="2">
    <source>
        <dbReference type="EMBL" id="AOW12895.1"/>
    </source>
</evidence>
<sequence>MSAQPALKMQAWIDGIGFIAPGMPDWAVASAVLRGEQPYVSASSVLPVPTLLPSAERRRASRVIKLSLGLGLEAVAHAGADAGTLATVFSASGADGHNCHALCEQLATDDRQLSPTRFHNSVHNAAAGYWGIATRCMAPCQVVGAFDASLGAGLLDAMAQVACTGESVLLVAYDSEYPQPLFAKRDTPDCAGVALVLSARPGPNAKARIQLHTTRARAATMADPALEQLRQQVPAMRALPFLQRLARGESGSVVLDYLAPQQIELDVTPC</sequence>
<reference evidence="2 5" key="2">
    <citation type="submission" date="2016-10" db="EMBL/GenBank/DDBJ databases">
        <title>Hydorgenophaga sp. LPB0072 isolated from gastropod.</title>
        <authorList>
            <person name="Kim E."/>
            <person name="Yi H."/>
        </authorList>
    </citation>
    <scope>NUCLEOTIDE SEQUENCE [LARGE SCALE GENOMIC DNA]</scope>
    <source>
        <strain evidence="2 5">LPB0072</strain>
    </source>
</reference>
<proteinExistence type="predicted"/>
<evidence type="ECO:0000259" key="1">
    <source>
        <dbReference type="Pfam" id="PF13723"/>
    </source>
</evidence>
<dbReference type="Proteomes" id="UP000185657">
    <property type="component" value="Unassembled WGS sequence"/>
</dbReference>
<dbReference type="KEGG" id="hyl:LPB072_08620"/>